<dbReference type="PANTHER" id="PTHR43104:SF4">
    <property type="entry name" value="L-2-HYDROXYGLUTARATE DEHYDROGENASE, MITOCHONDRIAL"/>
    <property type="match status" value="1"/>
</dbReference>
<dbReference type="PANTHER" id="PTHR43104">
    <property type="entry name" value="L-2-HYDROXYGLUTARATE DEHYDROGENASE, MITOCHONDRIAL"/>
    <property type="match status" value="1"/>
</dbReference>
<evidence type="ECO:0000259" key="6">
    <source>
        <dbReference type="Pfam" id="PF01266"/>
    </source>
</evidence>
<dbReference type="Proteomes" id="UP000294881">
    <property type="component" value="Unassembled WGS sequence"/>
</dbReference>
<dbReference type="Gene3D" id="3.50.50.60">
    <property type="entry name" value="FAD/NAD(P)-binding domain"/>
    <property type="match status" value="1"/>
</dbReference>
<proteinExistence type="inferred from homology"/>
<dbReference type="Pfam" id="PF01266">
    <property type="entry name" value="DAO"/>
    <property type="match status" value="1"/>
</dbReference>
<dbReference type="GO" id="GO:0047545">
    <property type="term" value="F:(S)-2-hydroxyglutarate dehydrogenase activity"/>
    <property type="evidence" value="ECO:0007669"/>
    <property type="project" value="TreeGrafter"/>
</dbReference>
<gene>
    <name evidence="7" type="ORF">EV666_10312</name>
</gene>
<dbReference type="AlphaFoldDB" id="A0A4V6NMU9"/>
<dbReference type="RefSeq" id="WP_132003811.1">
    <property type="nucleotide sequence ID" value="NZ_JBHUNN010000002.1"/>
</dbReference>
<comment type="cofactor">
    <cofactor evidence="1">
        <name>FAD</name>
        <dbReference type="ChEBI" id="CHEBI:57692"/>
    </cofactor>
</comment>
<evidence type="ECO:0000313" key="8">
    <source>
        <dbReference type="Proteomes" id="UP000294881"/>
    </source>
</evidence>
<evidence type="ECO:0000256" key="1">
    <source>
        <dbReference type="ARBA" id="ARBA00001974"/>
    </source>
</evidence>
<evidence type="ECO:0000256" key="2">
    <source>
        <dbReference type="ARBA" id="ARBA00022630"/>
    </source>
</evidence>
<dbReference type="InterPro" id="IPR006076">
    <property type="entry name" value="FAD-dep_OxRdtase"/>
</dbReference>
<reference evidence="7 8" key="1">
    <citation type="submission" date="2019-03" db="EMBL/GenBank/DDBJ databases">
        <title>Genomic Encyclopedia of Type Strains, Phase IV (KMG-IV): sequencing the most valuable type-strain genomes for metagenomic binning, comparative biology and taxonomic classification.</title>
        <authorList>
            <person name="Goeker M."/>
        </authorList>
    </citation>
    <scope>NUCLEOTIDE SEQUENCE [LARGE SCALE GENOMIC DNA]</scope>
    <source>
        <strain evidence="7 8">DSM 22958</strain>
    </source>
</reference>
<keyword evidence="2" id="KW-0285">Flavoprotein</keyword>
<name>A0A4V6NMU9_9HYPH</name>
<evidence type="ECO:0000256" key="3">
    <source>
        <dbReference type="ARBA" id="ARBA00022827"/>
    </source>
</evidence>
<keyword evidence="3" id="KW-0274">FAD</keyword>
<keyword evidence="8" id="KW-1185">Reference proteome</keyword>
<keyword evidence="4" id="KW-0560">Oxidoreductase</keyword>
<sequence length="376" mass="38928">MSNYQTDAIVVGGGVVGLAIARAIAATGRETIVLERQAGVARETSSRNSGVMHAGIYYAPGSLKARLCAPGRAMLQRYCADKGVDFQQCGKLIVATGDQDASALPSLRDKARGNGVADIELLEGREVRRLEPEVACVAALHCGDTGIVDALAYAARLAGDLTAAGGAIALGTTAVAVIPTGDSICVQATDGETETEIAAPLVINAAGHGAPRMARATRGLADHGQPQQWFAKGNYFAFTGRNPFSHLVYPVGAAASGLAAGLGVHATIDLGGQLRFGPDVEWVEAEDDYTVSAHRLEMFEAAIRDWWPDLPAGALAPAWAGVRPKLHGPGEPAPDFRIDGPSVHGVPGLVNLFGIESPGLTASLAIAEHVMAMLTD</sequence>
<evidence type="ECO:0000313" key="7">
    <source>
        <dbReference type="EMBL" id="TCO14506.1"/>
    </source>
</evidence>
<organism evidence="7 8">
    <name type="scientific">Camelimonas lactis</name>
    <dbReference type="NCBI Taxonomy" id="659006"/>
    <lineage>
        <taxon>Bacteria</taxon>
        <taxon>Pseudomonadati</taxon>
        <taxon>Pseudomonadota</taxon>
        <taxon>Alphaproteobacteria</taxon>
        <taxon>Hyphomicrobiales</taxon>
        <taxon>Chelatococcaceae</taxon>
        <taxon>Camelimonas</taxon>
    </lineage>
</organism>
<evidence type="ECO:0000256" key="5">
    <source>
        <dbReference type="ARBA" id="ARBA00037941"/>
    </source>
</evidence>
<dbReference type="Gene3D" id="3.30.9.10">
    <property type="entry name" value="D-Amino Acid Oxidase, subunit A, domain 2"/>
    <property type="match status" value="1"/>
</dbReference>
<dbReference type="EMBL" id="SLWL01000003">
    <property type="protein sequence ID" value="TCO14506.1"/>
    <property type="molecule type" value="Genomic_DNA"/>
</dbReference>
<feature type="domain" description="FAD dependent oxidoreductase" evidence="6">
    <location>
        <begin position="7"/>
        <end position="371"/>
    </location>
</feature>
<dbReference type="SUPFAM" id="SSF51905">
    <property type="entry name" value="FAD/NAD(P)-binding domain"/>
    <property type="match status" value="1"/>
</dbReference>
<comment type="similarity">
    <text evidence="5">Belongs to the L2HGDH family.</text>
</comment>
<evidence type="ECO:0000256" key="4">
    <source>
        <dbReference type="ARBA" id="ARBA00023002"/>
    </source>
</evidence>
<dbReference type="OrthoDB" id="9801699at2"/>
<comment type="caution">
    <text evidence="7">The sequence shown here is derived from an EMBL/GenBank/DDBJ whole genome shotgun (WGS) entry which is preliminary data.</text>
</comment>
<accession>A0A4V6NMU9</accession>
<protein>
    <submittedName>
        <fullName evidence="7">L-2-hydroxyglutarate oxidase LhgO</fullName>
    </submittedName>
</protein>
<dbReference type="InterPro" id="IPR036188">
    <property type="entry name" value="FAD/NAD-bd_sf"/>
</dbReference>